<dbReference type="RefSeq" id="WP_323332586.1">
    <property type="nucleotide sequence ID" value="NZ_JAYFSI010000010.1"/>
</dbReference>
<dbReference type="Pfam" id="PF13376">
    <property type="entry name" value="OmdA"/>
    <property type="match status" value="1"/>
</dbReference>
<dbReference type="EMBL" id="JAYFSI010000010">
    <property type="protein sequence ID" value="MEA5364645.1"/>
    <property type="molecule type" value="Genomic_DNA"/>
</dbReference>
<keyword evidence="2" id="KW-1185">Reference proteome</keyword>
<evidence type="ECO:0000313" key="1">
    <source>
        <dbReference type="EMBL" id="MEA5364645.1"/>
    </source>
</evidence>
<gene>
    <name evidence="1" type="ORF">VA596_34295</name>
</gene>
<protein>
    <submittedName>
        <fullName evidence="1">YdeI/OmpD-associated family protein</fullName>
    </submittedName>
</protein>
<proteinExistence type="predicted"/>
<name>A0ABU5RGD8_9PSEU</name>
<reference evidence="1 2" key="1">
    <citation type="submission" date="2023-12" db="EMBL/GenBank/DDBJ databases">
        <title>Amycolatopsis sp. V23-08.</title>
        <authorList>
            <person name="Somphong A."/>
        </authorList>
    </citation>
    <scope>NUCLEOTIDE SEQUENCE [LARGE SCALE GENOMIC DNA]</scope>
    <source>
        <strain evidence="1 2">V23-08</strain>
    </source>
</reference>
<evidence type="ECO:0000313" key="2">
    <source>
        <dbReference type="Proteomes" id="UP001304298"/>
    </source>
</evidence>
<sequence>MSPDLPPELADALAAAPDAAALFEALPPSHQREYTKWVDEAKKPETRVSRAGKTVTRLRETH</sequence>
<accession>A0ABU5RGD8</accession>
<organism evidence="1 2">
    <name type="scientific">Amycolatopsis heterodermiae</name>
    <dbReference type="NCBI Taxonomy" id="3110235"/>
    <lineage>
        <taxon>Bacteria</taxon>
        <taxon>Bacillati</taxon>
        <taxon>Actinomycetota</taxon>
        <taxon>Actinomycetes</taxon>
        <taxon>Pseudonocardiales</taxon>
        <taxon>Pseudonocardiaceae</taxon>
        <taxon>Amycolatopsis</taxon>
    </lineage>
</organism>
<dbReference type="Proteomes" id="UP001304298">
    <property type="component" value="Unassembled WGS sequence"/>
</dbReference>
<comment type="caution">
    <text evidence="1">The sequence shown here is derived from an EMBL/GenBank/DDBJ whole genome shotgun (WGS) entry which is preliminary data.</text>
</comment>